<proteinExistence type="predicted"/>
<evidence type="ECO:0000313" key="3">
    <source>
        <dbReference type="Proteomes" id="UP000779508"/>
    </source>
</evidence>
<gene>
    <name evidence="2" type="ORF">KQI88_09580</name>
</gene>
<dbReference type="InterPro" id="IPR050377">
    <property type="entry name" value="Radical_SAM_PqqE_MftC-like"/>
</dbReference>
<dbReference type="Pfam" id="PF04055">
    <property type="entry name" value="Radical_SAM"/>
    <property type="match status" value="1"/>
</dbReference>
<dbReference type="PANTHER" id="PTHR11228:SF7">
    <property type="entry name" value="PQQA PEPTIDE CYCLASE"/>
    <property type="match status" value="1"/>
</dbReference>
<evidence type="ECO:0000259" key="1">
    <source>
        <dbReference type="Pfam" id="PF04055"/>
    </source>
</evidence>
<dbReference type="EMBL" id="JAHLQK010000003">
    <property type="protein sequence ID" value="MBU5676669.1"/>
    <property type="molecule type" value="Genomic_DNA"/>
</dbReference>
<dbReference type="SFLD" id="SFLDS00029">
    <property type="entry name" value="Radical_SAM"/>
    <property type="match status" value="1"/>
</dbReference>
<dbReference type="Proteomes" id="UP000779508">
    <property type="component" value="Unassembled WGS sequence"/>
</dbReference>
<reference evidence="2 3" key="1">
    <citation type="submission" date="2021-06" db="EMBL/GenBank/DDBJ databases">
        <authorList>
            <person name="Sun Q."/>
            <person name="Li D."/>
        </authorList>
    </citation>
    <scope>NUCLEOTIDE SEQUENCE [LARGE SCALE GENOMIC DNA]</scope>
    <source>
        <strain evidence="2 3">MSJ-5</strain>
    </source>
</reference>
<organism evidence="2 3">
    <name type="scientific">Alkaliphilus flagellatus</name>
    <dbReference type="NCBI Taxonomy" id="2841507"/>
    <lineage>
        <taxon>Bacteria</taxon>
        <taxon>Bacillati</taxon>
        <taxon>Bacillota</taxon>
        <taxon>Clostridia</taxon>
        <taxon>Peptostreptococcales</taxon>
        <taxon>Natronincolaceae</taxon>
        <taxon>Alkaliphilus</taxon>
    </lineage>
</organism>
<name>A0ABS6G3D1_9FIRM</name>
<dbReference type="RefSeq" id="WP_216416711.1">
    <property type="nucleotide sequence ID" value="NZ_JAHLQK010000003.1"/>
</dbReference>
<dbReference type="CDD" id="cd01335">
    <property type="entry name" value="Radical_SAM"/>
    <property type="match status" value="1"/>
</dbReference>
<keyword evidence="3" id="KW-1185">Reference proteome</keyword>
<accession>A0ABS6G3D1</accession>
<sequence length="269" mass="31123">MSNLPYINLQRTTLVITQHCTLKCKHCLAFIPYIKNPKHMILEDVEKVLKGYFSIVDSVGIFSITGGEPLMHKELLEILKNVLKYSTQIRDTIDIVTNGTLKMKTELLDFLQVNARKFRVIISDYGPLSPNVDILVKDLSDRNIEHRVAKYYGEDLTYDGWVDFSDHSQKHFTKSEIETQAKRCIFRQGRYYVITDGELHPCSRSAWRMRSEIISSYEDQKIDLLGDMIDINIQKEKLLELDNRVSLTSCAYCDGVHEDSERIIPAEQL</sequence>
<evidence type="ECO:0000313" key="2">
    <source>
        <dbReference type="EMBL" id="MBU5676669.1"/>
    </source>
</evidence>
<feature type="domain" description="Radical SAM core" evidence="1">
    <location>
        <begin position="15"/>
        <end position="111"/>
    </location>
</feature>
<dbReference type="PANTHER" id="PTHR11228">
    <property type="entry name" value="RADICAL SAM DOMAIN PROTEIN"/>
    <property type="match status" value="1"/>
</dbReference>
<protein>
    <submittedName>
        <fullName evidence="2">Radical SAM protein</fullName>
    </submittedName>
</protein>
<dbReference type="InterPro" id="IPR007197">
    <property type="entry name" value="rSAM"/>
</dbReference>
<comment type="caution">
    <text evidence="2">The sequence shown here is derived from an EMBL/GenBank/DDBJ whole genome shotgun (WGS) entry which is preliminary data.</text>
</comment>